<evidence type="ECO:0000313" key="7">
    <source>
        <dbReference type="Proteomes" id="UP000799770"/>
    </source>
</evidence>
<feature type="transmembrane region" description="Helical" evidence="5">
    <location>
        <begin position="203"/>
        <end position="224"/>
    </location>
</feature>
<feature type="transmembrane region" description="Helical" evidence="5">
    <location>
        <begin position="236"/>
        <end position="256"/>
    </location>
</feature>
<feature type="transmembrane region" description="Helical" evidence="5">
    <location>
        <begin position="22"/>
        <end position="41"/>
    </location>
</feature>
<organism evidence="6 7">
    <name type="scientific">Lophiotrema nucula</name>
    <dbReference type="NCBI Taxonomy" id="690887"/>
    <lineage>
        <taxon>Eukaryota</taxon>
        <taxon>Fungi</taxon>
        <taxon>Dikarya</taxon>
        <taxon>Ascomycota</taxon>
        <taxon>Pezizomycotina</taxon>
        <taxon>Dothideomycetes</taxon>
        <taxon>Pleosporomycetidae</taxon>
        <taxon>Pleosporales</taxon>
        <taxon>Lophiotremataceae</taxon>
        <taxon>Lophiotrema</taxon>
    </lineage>
</organism>
<evidence type="ECO:0000256" key="2">
    <source>
        <dbReference type="ARBA" id="ARBA00022692"/>
    </source>
</evidence>
<keyword evidence="4 5" id="KW-0472">Membrane</keyword>
<evidence type="ECO:0000256" key="3">
    <source>
        <dbReference type="ARBA" id="ARBA00022989"/>
    </source>
</evidence>
<feature type="transmembrane region" description="Helical" evidence="5">
    <location>
        <begin position="48"/>
        <end position="69"/>
    </location>
</feature>
<keyword evidence="3 5" id="KW-1133">Transmembrane helix</keyword>
<dbReference type="PANTHER" id="PTHR31465">
    <property type="entry name" value="PROTEIN RTA1-RELATED"/>
    <property type="match status" value="1"/>
</dbReference>
<keyword evidence="2 5" id="KW-0812">Transmembrane</keyword>
<feature type="transmembrane region" description="Helical" evidence="5">
    <location>
        <begin position="81"/>
        <end position="102"/>
    </location>
</feature>
<reference evidence="6" key="1">
    <citation type="journal article" date="2020" name="Stud. Mycol.">
        <title>101 Dothideomycetes genomes: a test case for predicting lifestyles and emergence of pathogens.</title>
        <authorList>
            <person name="Haridas S."/>
            <person name="Albert R."/>
            <person name="Binder M."/>
            <person name="Bloem J."/>
            <person name="Labutti K."/>
            <person name="Salamov A."/>
            <person name="Andreopoulos B."/>
            <person name="Baker S."/>
            <person name="Barry K."/>
            <person name="Bills G."/>
            <person name="Bluhm B."/>
            <person name="Cannon C."/>
            <person name="Castanera R."/>
            <person name="Culley D."/>
            <person name="Daum C."/>
            <person name="Ezra D."/>
            <person name="Gonzalez J."/>
            <person name="Henrissat B."/>
            <person name="Kuo A."/>
            <person name="Liang C."/>
            <person name="Lipzen A."/>
            <person name="Lutzoni F."/>
            <person name="Magnuson J."/>
            <person name="Mondo S."/>
            <person name="Nolan M."/>
            <person name="Ohm R."/>
            <person name="Pangilinan J."/>
            <person name="Park H.-J."/>
            <person name="Ramirez L."/>
            <person name="Alfaro M."/>
            <person name="Sun H."/>
            <person name="Tritt A."/>
            <person name="Yoshinaga Y."/>
            <person name="Zwiers L.-H."/>
            <person name="Turgeon B."/>
            <person name="Goodwin S."/>
            <person name="Spatafora J."/>
            <person name="Crous P."/>
            <person name="Grigoriev I."/>
        </authorList>
    </citation>
    <scope>NUCLEOTIDE SEQUENCE</scope>
    <source>
        <strain evidence="6">CBS 627.86</strain>
    </source>
</reference>
<evidence type="ECO:0000256" key="4">
    <source>
        <dbReference type="ARBA" id="ARBA00023136"/>
    </source>
</evidence>
<dbReference type="AlphaFoldDB" id="A0A6A5ZQU5"/>
<name>A0A6A5ZQU5_9PLEO</name>
<dbReference type="Proteomes" id="UP000799770">
    <property type="component" value="Unassembled WGS sequence"/>
</dbReference>
<sequence length="297" mass="33229">MAGGQDNNGSGRYVFYHYHPSLPAAAVFVVLFGISTLLHIWQSFSKRAWFMIPFIIGGLFETTGYVGRILSSHDQWDLGPFIMQTLLLLVAPALFAASIYMVLGRIIHLTDGEPYSLIRRTWLTKIFVGGDVLSFLAQSAGGGLMSSGNDDPDEVKLGEHVILAGLLIQILFFGLFVVAALVFQLRGRSHLHKVMVPWKKYLIMLYITSAFILVRSIFRVVEYIQGNDGFLLRHEVFIYVFDAALMLGVMVIMNLIHPGDIATLLKEKDDRGSVIQMDRPITEDRAKAYGGQQQPYV</sequence>
<gene>
    <name evidence="6" type="ORF">BDV96DRAFT_271442</name>
</gene>
<comment type="subcellular location">
    <subcellularLocation>
        <location evidence="1">Membrane</location>
        <topology evidence="1">Multi-pass membrane protein</topology>
    </subcellularLocation>
</comment>
<dbReference type="GO" id="GO:0016020">
    <property type="term" value="C:membrane"/>
    <property type="evidence" value="ECO:0007669"/>
    <property type="project" value="UniProtKB-SubCell"/>
</dbReference>
<dbReference type="Pfam" id="PF04479">
    <property type="entry name" value="RTA1"/>
    <property type="match status" value="1"/>
</dbReference>
<dbReference type="OrthoDB" id="3358017at2759"/>
<evidence type="ECO:0000256" key="1">
    <source>
        <dbReference type="ARBA" id="ARBA00004141"/>
    </source>
</evidence>
<dbReference type="EMBL" id="ML977313">
    <property type="protein sequence ID" value="KAF2120651.1"/>
    <property type="molecule type" value="Genomic_DNA"/>
</dbReference>
<feature type="transmembrane region" description="Helical" evidence="5">
    <location>
        <begin position="122"/>
        <end position="141"/>
    </location>
</feature>
<dbReference type="PANTHER" id="PTHR31465:SF35">
    <property type="entry name" value="RTA1 DOMAIN PROTEIN-RELATED"/>
    <property type="match status" value="1"/>
</dbReference>
<evidence type="ECO:0000256" key="5">
    <source>
        <dbReference type="SAM" id="Phobius"/>
    </source>
</evidence>
<accession>A0A6A5ZQU5</accession>
<protein>
    <submittedName>
        <fullName evidence="6">RTA1 like protein-domain-containing protein</fullName>
    </submittedName>
</protein>
<keyword evidence="7" id="KW-1185">Reference proteome</keyword>
<evidence type="ECO:0000313" key="6">
    <source>
        <dbReference type="EMBL" id="KAF2120651.1"/>
    </source>
</evidence>
<feature type="transmembrane region" description="Helical" evidence="5">
    <location>
        <begin position="161"/>
        <end position="183"/>
    </location>
</feature>
<proteinExistence type="predicted"/>
<dbReference type="InterPro" id="IPR007568">
    <property type="entry name" value="RTA1"/>
</dbReference>